<dbReference type="SUPFAM" id="SSF50952">
    <property type="entry name" value="Soluble quinoprotein glucose dehydrogenase"/>
    <property type="match status" value="1"/>
</dbReference>
<evidence type="ECO:0000313" key="2">
    <source>
        <dbReference type="EMBL" id="SVA63467.1"/>
    </source>
</evidence>
<dbReference type="PANTHER" id="PTHR19328:SF53">
    <property type="entry name" value="MEMBRANE PROTEIN"/>
    <property type="match status" value="1"/>
</dbReference>
<reference evidence="2" key="1">
    <citation type="submission" date="2018-05" db="EMBL/GenBank/DDBJ databases">
        <authorList>
            <person name="Lanie J.A."/>
            <person name="Ng W.-L."/>
            <person name="Kazmierczak K.M."/>
            <person name="Andrzejewski T.M."/>
            <person name="Davidsen T.M."/>
            <person name="Wayne K.J."/>
            <person name="Tettelin H."/>
            <person name="Glass J.I."/>
            <person name="Rusch D."/>
            <person name="Podicherti R."/>
            <person name="Tsui H.-C.T."/>
            <person name="Winkler M.E."/>
        </authorList>
    </citation>
    <scope>NUCLEOTIDE SEQUENCE</scope>
</reference>
<evidence type="ECO:0000259" key="1">
    <source>
        <dbReference type="Pfam" id="PF22807"/>
    </source>
</evidence>
<dbReference type="EMBL" id="UINC01014985">
    <property type="protein sequence ID" value="SVA63467.1"/>
    <property type="molecule type" value="Genomic_DNA"/>
</dbReference>
<dbReference type="InterPro" id="IPR054539">
    <property type="entry name" value="Beta-prop_PDH"/>
</dbReference>
<dbReference type="InterPro" id="IPR011041">
    <property type="entry name" value="Quinoprot_gluc/sorb_DH_b-prop"/>
</dbReference>
<proteinExistence type="predicted"/>
<organism evidence="2">
    <name type="scientific">marine metagenome</name>
    <dbReference type="NCBI Taxonomy" id="408172"/>
    <lineage>
        <taxon>unclassified sequences</taxon>
        <taxon>metagenomes</taxon>
        <taxon>ecological metagenomes</taxon>
    </lineage>
</organism>
<dbReference type="PANTHER" id="PTHR19328">
    <property type="entry name" value="HEDGEHOG-INTERACTING PROTEIN"/>
    <property type="match status" value="1"/>
</dbReference>
<feature type="domain" description="Pyrroloquinoline quinone-dependent pyranose dehydrogenase beta-propeller" evidence="1">
    <location>
        <begin position="157"/>
        <end position="458"/>
    </location>
</feature>
<dbReference type="AlphaFoldDB" id="A0A381XH29"/>
<accession>A0A381XH29</accession>
<dbReference type="Gene3D" id="2.120.10.30">
    <property type="entry name" value="TolB, C-terminal domain"/>
    <property type="match status" value="1"/>
</dbReference>
<dbReference type="Pfam" id="PF22807">
    <property type="entry name" value="TrAA12"/>
    <property type="match status" value="1"/>
</dbReference>
<name>A0A381XH29_9ZZZZ</name>
<protein>
    <recommendedName>
        <fullName evidence="1">Pyrroloquinoline quinone-dependent pyranose dehydrogenase beta-propeller domain-containing protein</fullName>
    </recommendedName>
</protein>
<gene>
    <name evidence="2" type="ORF">METZ01_LOCUS116321</name>
</gene>
<sequence>MVDTKKTVWVRSRIQQAYCTAASILLGLIMTPGSTAGQECTSGDNGGLNLPDGFCAIVVAEGLPGPRHMVVAPNGDLFVALVGERTVPGRGVLSSLLRRFYDTLGRPSLGRLGDLFVALAGRRTVPGRGVLAIRDTDGDGLPDERNLFGDGGGNSVLLDGGYLYFAPNDRVIRYPLPDGSLEPSGPAQTIVRELPDQDNHRAKTMAIDESGNLYLNIGSPSNVCSSRSNEGMDPCPQLERRAGVWRFDANRRGQRQTDGERYATGIRNAVALGMNPTNGGLYAVVHGRDGLFQSFPEYFDQIAGAEKPAEEFIRINRGDDFGWPYCFYDPLEERKILAPEYGGDGRNRGRCASAEDPIFGFPGHWAPEALLFYTGDQFPDRFRNGVFVTFHGSWNRAPEPQAGYNVTFLPLDGDEASGPYEVFADGFLGIGSRPVGLAQAPDGSIYVSDDAGGRIWKILHSQ</sequence>
<dbReference type="InterPro" id="IPR011042">
    <property type="entry name" value="6-blade_b-propeller_TolB-like"/>
</dbReference>